<dbReference type="Pfam" id="PF12728">
    <property type="entry name" value="HTH_17"/>
    <property type="match status" value="1"/>
</dbReference>
<evidence type="ECO:0000256" key="2">
    <source>
        <dbReference type="ARBA" id="ARBA00010566"/>
    </source>
</evidence>
<organism evidence="6 7">
    <name type="scientific">Pigmentiphaga kullae</name>
    <dbReference type="NCBI Taxonomy" id="151784"/>
    <lineage>
        <taxon>Bacteria</taxon>
        <taxon>Pseudomonadati</taxon>
        <taxon>Pseudomonadota</taxon>
        <taxon>Betaproteobacteria</taxon>
        <taxon>Burkholderiales</taxon>
        <taxon>Alcaligenaceae</taxon>
        <taxon>Pigmentiphaga</taxon>
    </lineage>
</organism>
<dbReference type="EMBL" id="SGXC01000001">
    <property type="protein sequence ID" value="RZS84253.1"/>
    <property type="molecule type" value="Genomic_DNA"/>
</dbReference>
<evidence type="ECO:0000256" key="1">
    <source>
        <dbReference type="ARBA" id="ARBA00004751"/>
    </source>
</evidence>
<gene>
    <name evidence="6" type="ORF">EV675_0266</name>
</gene>
<dbReference type="Pfam" id="PF00285">
    <property type="entry name" value="Citrate_synt"/>
    <property type="match status" value="1"/>
</dbReference>
<dbReference type="PANTHER" id="PTHR11739:SF4">
    <property type="entry name" value="CITRATE SYNTHASE, PEROXISOMAL"/>
    <property type="match status" value="1"/>
</dbReference>
<dbReference type="PRINTS" id="PR00143">
    <property type="entry name" value="CITRTSNTHASE"/>
</dbReference>
<comment type="pathway">
    <text evidence="1">Carbohydrate metabolism; tricarboxylic acid cycle; isocitrate from oxaloacetate: step 1/2.</text>
</comment>
<dbReference type="GO" id="GO:0036440">
    <property type="term" value="F:citrate synthase activity"/>
    <property type="evidence" value="ECO:0007669"/>
    <property type="project" value="UniProtKB-EC"/>
</dbReference>
<dbReference type="InterPro" id="IPR016143">
    <property type="entry name" value="Citrate_synth-like_sm_a-sub"/>
</dbReference>
<keyword evidence="4" id="KW-0808">Transferase</keyword>
<feature type="domain" description="Helix-turn-helix" evidence="5">
    <location>
        <begin position="16"/>
        <end position="51"/>
    </location>
</feature>
<dbReference type="Proteomes" id="UP000292445">
    <property type="component" value="Unassembled WGS sequence"/>
</dbReference>
<accession>A0A4Q7NHD1</accession>
<evidence type="ECO:0000313" key="6">
    <source>
        <dbReference type="EMBL" id="RZS84253.1"/>
    </source>
</evidence>
<proteinExistence type="inferred from homology"/>
<dbReference type="OrthoDB" id="9800864at2"/>
<dbReference type="InterPro" id="IPR041657">
    <property type="entry name" value="HTH_17"/>
</dbReference>
<dbReference type="PANTHER" id="PTHR11739">
    <property type="entry name" value="CITRATE SYNTHASE"/>
    <property type="match status" value="1"/>
</dbReference>
<dbReference type="Gene3D" id="1.10.230.10">
    <property type="entry name" value="Cytochrome P450-Terp, domain 2"/>
    <property type="match status" value="1"/>
</dbReference>
<dbReference type="GO" id="GO:0006099">
    <property type="term" value="P:tricarboxylic acid cycle"/>
    <property type="evidence" value="ECO:0007669"/>
    <property type="project" value="UniProtKB-UniPathway"/>
</dbReference>
<evidence type="ECO:0000313" key="7">
    <source>
        <dbReference type="Proteomes" id="UP000292445"/>
    </source>
</evidence>
<dbReference type="EC" id="2.3.3.16" evidence="3"/>
<dbReference type="SUPFAM" id="SSF48256">
    <property type="entry name" value="Citrate synthase"/>
    <property type="match status" value="1"/>
</dbReference>
<evidence type="ECO:0000256" key="3">
    <source>
        <dbReference type="ARBA" id="ARBA00012972"/>
    </source>
</evidence>
<dbReference type="Gene3D" id="1.10.580.10">
    <property type="entry name" value="Citrate Synthase, domain 1"/>
    <property type="match status" value="1"/>
</dbReference>
<dbReference type="AlphaFoldDB" id="A0A4Q7NHD1"/>
<dbReference type="GO" id="GO:0005829">
    <property type="term" value="C:cytosol"/>
    <property type="evidence" value="ECO:0007669"/>
    <property type="project" value="TreeGrafter"/>
</dbReference>
<dbReference type="InterPro" id="IPR002020">
    <property type="entry name" value="Citrate_synthase"/>
</dbReference>
<evidence type="ECO:0000256" key="4">
    <source>
        <dbReference type="ARBA" id="ARBA00022679"/>
    </source>
</evidence>
<dbReference type="InterPro" id="IPR009061">
    <property type="entry name" value="DNA-bd_dom_put_sf"/>
</dbReference>
<dbReference type="SUPFAM" id="SSF46955">
    <property type="entry name" value="Putative DNA-binding domain"/>
    <property type="match status" value="1"/>
</dbReference>
<comment type="similarity">
    <text evidence="2">Belongs to the citrate synthase family.</text>
</comment>
<dbReference type="Gene3D" id="1.10.1660.10">
    <property type="match status" value="1"/>
</dbReference>
<name>A0A4Q7NHD1_9BURK</name>
<dbReference type="InterPro" id="IPR036969">
    <property type="entry name" value="Citrate_synthase_sf"/>
</dbReference>
<dbReference type="InterPro" id="IPR016142">
    <property type="entry name" value="Citrate_synth-like_lrg_a-sub"/>
</dbReference>
<comment type="caution">
    <text evidence="6">The sequence shown here is derived from an EMBL/GenBank/DDBJ whole genome shotgun (WGS) entry which is preliminary data.</text>
</comment>
<sequence>MPKKATQVPQPEQSMLLSAPQACELLGIKPATLYTYVSRGFLKPVQQPNTNAKRYWRAEVESLQVRSSARGGHGAAAAVAMRWGQPVLNTSLTEITPFGPRYRGHLAEDLIRHPGLFENVAELLWSGVLHDDPRPWRVPPMRADIRRAIESVGNPDIRIVREFAVATTALGGVSLADELRSGSIAHYSHELLLAFAGCCGVIGPQKRFIEPPAETHVAVHLLRALGVPVTEQATHAVNAALIVTADHELAPATFAARIAASVGSGLHACVVAALATQVGSRLGGACDLVEQILWDISSDAQLKSRIRDAEQRRELLPGFGLPLYPDGDPRARILIKLALGISPGFPKVEFAVKFVDHVRDEIGMHPNIEVGLAILALSLGLPARSSGAVWAVGRTAGWIAHLLEQRRAGHEIRPRAHYMAQTF</sequence>
<evidence type="ECO:0000259" key="5">
    <source>
        <dbReference type="Pfam" id="PF12728"/>
    </source>
</evidence>
<dbReference type="GO" id="GO:0005975">
    <property type="term" value="P:carbohydrate metabolic process"/>
    <property type="evidence" value="ECO:0007669"/>
    <property type="project" value="TreeGrafter"/>
</dbReference>
<keyword evidence="7" id="KW-1185">Reference proteome</keyword>
<reference evidence="6 7" key="1">
    <citation type="submission" date="2019-02" db="EMBL/GenBank/DDBJ databases">
        <title>Genomic Encyclopedia of Type Strains, Phase IV (KMG-IV): sequencing the most valuable type-strain genomes for metagenomic binning, comparative biology and taxonomic classification.</title>
        <authorList>
            <person name="Goeker M."/>
        </authorList>
    </citation>
    <scope>NUCLEOTIDE SEQUENCE [LARGE SCALE GENOMIC DNA]</scope>
    <source>
        <strain evidence="6 7">K24</strain>
    </source>
</reference>
<protein>
    <recommendedName>
        <fullName evidence="3">citrate synthase (unknown stereospecificity)</fullName>
        <ecNumber evidence="3">2.3.3.16</ecNumber>
    </recommendedName>
</protein>
<dbReference type="RefSeq" id="WP_130355640.1">
    <property type="nucleotide sequence ID" value="NZ_SGXC01000001.1"/>
</dbReference>
<dbReference type="UniPathway" id="UPA00223">
    <property type="reaction ID" value="UER00717"/>
</dbReference>
<dbReference type="CDD" id="cd06102">
    <property type="entry name" value="citrate_synt_like_2"/>
    <property type="match status" value="1"/>
</dbReference>